<accession>A0AAV0IHS9</accession>
<proteinExistence type="predicted"/>
<organism evidence="1 2">
    <name type="scientific">Linum tenue</name>
    <dbReference type="NCBI Taxonomy" id="586396"/>
    <lineage>
        <taxon>Eukaryota</taxon>
        <taxon>Viridiplantae</taxon>
        <taxon>Streptophyta</taxon>
        <taxon>Embryophyta</taxon>
        <taxon>Tracheophyta</taxon>
        <taxon>Spermatophyta</taxon>
        <taxon>Magnoliopsida</taxon>
        <taxon>eudicotyledons</taxon>
        <taxon>Gunneridae</taxon>
        <taxon>Pentapetalae</taxon>
        <taxon>rosids</taxon>
        <taxon>fabids</taxon>
        <taxon>Malpighiales</taxon>
        <taxon>Linaceae</taxon>
        <taxon>Linum</taxon>
    </lineage>
</organism>
<comment type="caution">
    <text evidence="1">The sequence shown here is derived from an EMBL/GenBank/DDBJ whole genome shotgun (WGS) entry which is preliminary data.</text>
</comment>
<keyword evidence="2" id="KW-1185">Reference proteome</keyword>
<evidence type="ECO:0000313" key="2">
    <source>
        <dbReference type="Proteomes" id="UP001154282"/>
    </source>
</evidence>
<name>A0AAV0IHS9_9ROSI</name>
<evidence type="ECO:0000313" key="1">
    <source>
        <dbReference type="EMBL" id="CAI0396517.1"/>
    </source>
</evidence>
<protein>
    <submittedName>
        <fullName evidence="1">Uncharacterized protein</fullName>
    </submittedName>
</protein>
<dbReference type="AlphaFoldDB" id="A0AAV0IHS9"/>
<gene>
    <name evidence="1" type="ORF">LITE_LOCUS9165</name>
</gene>
<dbReference type="EMBL" id="CAMGYJ010000003">
    <property type="protein sequence ID" value="CAI0396517.1"/>
    <property type="molecule type" value="Genomic_DNA"/>
</dbReference>
<sequence>MWGNTDNLASLLTWRIVVHSHRLHTFFEQIEQLFGLHSKVLSHGNHQALSHLFQFY</sequence>
<reference evidence="1" key="1">
    <citation type="submission" date="2022-08" db="EMBL/GenBank/DDBJ databases">
        <authorList>
            <person name="Gutierrez-Valencia J."/>
        </authorList>
    </citation>
    <scope>NUCLEOTIDE SEQUENCE</scope>
</reference>
<dbReference type="Proteomes" id="UP001154282">
    <property type="component" value="Unassembled WGS sequence"/>
</dbReference>